<evidence type="ECO:0000313" key="9">
    <source>
        <dbReference type="EMBL" id="CCO14169.1"/>
    </source>
</evidence>
<proteinExistence type="inferred from homology"/>
<dbReference type="RefSeq" id="XP_007515290.1">
    <property type="nucleotide sequence ID" value="XM_007515228.1"/>
</dbReference>
<dbReference type="Gene3D" id="1.20.5.170">
    <property type="match status" value="1"/>
</dbReference>
<evidence type="ECO:0000256" key="3">
    <source>
        <dbReference type="ARBA" id="ARBA00023015"/>
    </source>
</evidence>
<evidence type="ECO:0000256" key="4">
    <source>
        <dbReference type="ARBA" id="ARBA00023125"/>
    </source>
</evidence>
<dbReference type="GO" id="GO:0003677">
    <property type="term" value="F:DNA binding"/>
    <property type="evidence" value="ECO:0007669"/>
    <property type="project" value="UniProtKB-KW"/>
</dbReference>
<dbReference type="AlphaFoldDB" id="K8E987"/>
<keyword evidence="3" id="KW-0805">Transcription regulation</keyword>
<keyword evidence="5" id="KW-0804">Transcription</keyword>
<organism evidence="9 10">
    <name type="scientific">Bathycoccus prasinos</name>
    <dbReference type="NCBI Taxonomy" id="41875"/>
    <lineage>
        <taxon>Eukaryota</taxon>
        <taxon>Viridiplantae</taxon>
        <taxon>Chlorophyta</taxon>
        <taxon>Mamiellophyceae</taxon>
        <taxon>Mamiellales</taxon>
        <taxon>Bathycoccaceae</taxon>
        <taxon>Bathycoccus</taxon>
    </lineage>
</organism>
<feature type="domain" description="BZIP" evidence="8">
    <location>
        <begin position="224"/>
        <end position="287"/>
    </location>
</feature>
<evidence type="ECO:0000256" key="2">
    <source>
        <dbReference type="ARBA" id="ARBA00007163"/>
    </source>
</evidence>
<dbReference type="OrthoDB" id="674948at2759"/>
<evidence type="ECO:0000256" key="6">
    <source>
        <dbReference type="ARBA" id="ARBA00023242"/>
    </source>
</evidence>
<dbReference type="CDD" id="cd14704">
    <property type="entry name" value="bZIP_HY5-like"/>
    <property type="match status" value="1"/>
</dbReference>
<dbReference type="GO" id="GO:0005634">
    <property type="term" value="C:nucleus"/>
    <property type="evidence" value="ECO:0007669"/>
    <property type="project" value="UniProtKB-SubCell"/>
</dbReference>
<feature type="region of interest" description="Disordered" evidence="7">
    <location>
        <begin position="241"/>
        <end position="260"/>
    </location>
</feature>
<dbReference type="SUPFAM" id="SSF57959">
    <property type="entry name" value="Leucine zipper domain"/>
    <property type="match status" value="1"/>
</dbReference>
<gene>
    <name evidence="9" type="ORF">Bathy01g04040</name>
</gene>
<dbReference type="KEGG" id="bpg:Bathy01g04040"/>
<dbReference type="InterPro" id="IPR044280">
    <property type="entry name" value="Hac1/HY5"/>
</dbReference>
<dbReference type="EMBL" id="FO082278">
    <property type="protein sequence ID" value="CCO14169.1"/>
    <property type="molecule type" value="Genomic_DNA"/>
</dbReference>
<evidence type="ECO:0000259" key="8">
    <source>
        <dbReference type="PROSITE" id="PS50217"/>
    </source>
</evidence>
<dbReference type="InterPro" id="IPR046347">
    <property type="entry name" value="bZIP_sf"/>
</dbReference>
<evidence type="ECO:0000313" key="10">
    <source>
        <dbReference type="Proteomes" id="UP000198341"/>
    </source>
</evidence>
<keyword evidence="10" id="KW-1185">Reference proteome</keyword>
<dbReference type="GeneID" id="19018139"/>
<dbReference type="GO" id="GO:0000981">
    <property type="term" value="F:DNA-binding transcription factor activity, RNA polymerase II-specific"/>
    <property type="evidence" value="ECO:0007669"/>
    <property type="project" value="InterPro"/>
</dbReference>
<dbReference type="GO" id="GO:0045944">
    <property type="term" value="P:positive regulation of transcription by RNA polymerase II"/>
    <property type="evidence" value="ECO:0007669"/>
    <property type="project" value="InterPro"/>
</dbReference>
<reference evidence="9 10" key="1">
    <citation type="submission" date="2011-10" db="EMBL/GenBank/DDBJ databases">
        <authorList>
            <person name="Genoscope - CEA"/>
        </authorList>
    </citation>
    <scope>NUCLEOTIDE SEQUENCE [LARGE SCALE GENOMIC DNA]</scope>
    <source>
        <strain evidence="9 10">RCC 1105</strain>
    </source>
</reference>
<dbReference type="InterPro" id="IPR004827">
    <property type="entry name" value="bZIP"/>
</dbReference>
<dbReference type="SMART" id="SM00338">
    <property type="entry name" value="BRLZ"/>
    <property type="match status" value="1"/>
</dbReference>
<keyword evidence="4" id="KW-0238">DNA-binding</keyword>
<evidence type="ECO:0000256" key="7">
    <source>
        <dbReference type="SAM" id="MobiDB-lite"/>
    </source>
</evidence>
<comment type="similarity">
    <text evidence="2">Belongs to the bZIP family.</text>
</comment>
<evidence type="ECO:0000256" key="5">
    <source>
        <dbReference type="ARBA" id="ARBA00023163"/>
    </source>
</evidence>
<feature type="region of interest" description="Disordered" evidence="7">
    <location>
        <begin position="188"/>
        <end position="224"/>
    </location>
</feature>
<dbReference type="Proteomes" id="UP000198341">
    <property type="component" value="Chromosome 1"/>
</dbReference>
<keyword evidence="6" id="KW-0539">Nucleus</keyword>
<protein>
    <recommendedName>
        <fullName evidence="8">BZIP domain-containing protein</fullName>
    </recommendedName>
</protein>
<comment type="subcellular location">
    <subcellularLocation>
        <location evidence="1">Nucleus</location>
    </subcellularLocation>
</comment>
<name>K8E987_9CHLO</name>
<dbReference type="eggNOG" id="KOG1414">
    <property type="taxonomic scope" value="Eukaryota"/>
</dbReference>
<dbReference type="STRING" id="41875.K8E987"/>
<dbReference type="PANTHER" id="PTHR46714:SF6">
    <property type="entry name" value="TRANSCRIPTIONAL ACTIVATOR HAC1"/>
    <property type="match status" value="1"/>
</dbReference>
<dbReference type="PANTHER" id="PTHR46714">
    <property type="entry name" value="TRANSCRIPTIONAL ACTIVATOR HAC1"/>
    <property type="match status" value="1"/>
</dbReference>
<sequence>MGYESHFEVPDIDDSLLRGVDDLTDLLCPDSHPEDYTNRVRFAHHHQETNPFQLHQFQPVHVPVHVHGATFAPVQTGLPTPEERARQSAKEIRQARKQVRLAAKGKQLLQLKRKAGSEGVQSFGGEAKPTSSTYTDNQDLQVVPDVDTIGRTNNAPATSSEGHSGYLVNSQEQNKDTTTTYLAHTTSAPTTTSIMPPKKKNEDYDDGKELPAMPTGNTAEDERERKRLKRLLRNRVSAQHARERKKAYMNSLENAERERQSRLDELENRCKTLEKENEMLREVIKTYTQKDPSAK</sequence>
<accession>K8E987</accession>
<dbReference type="PROSITE" id="PS50217">
    <property type="entry name" value="BZIP"/>
    <property type="match status" value="1"/>
</dbReference>
<evidence type="ECO:0000256" key="1">
    <source>
        <dbReference type="ARBA" id="ARBA00004123"/>
    </source>
</evidence>